<protein>
    <submittedName>
        <fullName evidence="6">Dolichol-phosphate mannosyltransferase</fullName>
    </submittedName>
</protein>
<dbReference type="OrthoDB" id="9810303at2"/>
<keyword evidence="4" id="KW-0812">Transmembrane</keyword>
<keyword evidence="2 6" id="KW-0328">Glycosyltransferase</keyword>
<dbReference type="Pfam" id="PF00535">
    <property type="entry name" value="Glycos_transf_2"/>
    <property type="match status" value="1"/>
</dbReference>
<comment type="similarity">
    <text evidence="1">Belongs to the glycosyltransferase 2 family.</text>
</comment>
<sequence>MRALVIIPTYNEAENIKELIPAILKQEALVPSSVKIDVLVVDDNSPDGTADVVKELKKKFSGKVHLIEREGKLGLGTAYVEGFKFALKEGYDFVFEMDADLSHDPKEIPNLLKGALDSYDIVIGSRYSHGVSVMNWPMRRVLLSYFANLYARKLTGVPVKDLTSGFKCISRKVLEKIDLDKIRSNGYAFQIELTVKAYYKGLKIVEHPIIFVERRSGVSKMSKKIVLEAFFMVIRLAFLRILKFFRKKKNGS</sequence>
<accession>A0A0P1LFN2</accession>
<dbReference type="InterPro" id="IPR029044">
    <property type="entry name" value="Nucleotide-diphossugar_trans"/>
</dbReference>
<accession>A0A0P1LJ69</accession>
<dbReference type="InterPro" id="IPR001173">
    <property type="entry name" value="Glyco_trans_2-like"/>
</dbReference>
<dbReference type="STRING" id="1633631.GCA_001442925_01153"/>
<accession>A0A0P1LN30</accession>
<accession>A0A0S4N4L8</accession>
<accession>A0A0P1MPU3</accession>
<keyword evidence="4" id="KW-0472">Membrane</keyword>
<dbReference type="PANTHER" id="PTHR43398:SF1">
    <property type="entry name" value="DOLICHOL-PHOSPHATE MANNOSYLTRANSFERASE SUBUNIT 1"/>
    <property type="match status" value="1"/>
</dbReference>
<evidence type="ECO:0000259" key="5">
    <source>
        <dbReference type="Pfam" id="PF00535"/>
    </source>
</evidence>
<dbReference type="SUPFAM" id="SSF53448">
    <property type="entry name" value="Nucleotide-diphospho-sugar transferases"/>
    <property type="match status" value="1"/>
</dbReference>
<dbReference type="CDD" id="cd06442">
    <property type="entry name" value="DPM1_like"/>
    <property type="match status" value="1"/>
</dbReference>
<keyword evidence="3 6" id="KW-0808">Transferase</keyword>
<dbReference type="FunFam" id="3.90.550.10:FF:000122">
    <property type="entry name" value="Dolichol-phosphate mannosyltransferase subunit 1"/>
    <property type="match status" value="1"/>
</dbReference>
<evidence type="ECO:0000256" key="3">
    <source>
        <dbReference type="ARBA" id="ARBA00022679"/>
    </source>
</evidence>
<dbReference type="Proteomes" id="UP000182011">
    <property type="component" value="Unassembled WGS sequence"/>
</dbReference>
<name>A0A0P1MPU3_9BACT</name>
<organism evidence="6 7">
    <name type="scientific">Candidatus Kryptonium thompsonii</name>
    <dbReference type="NCBI Taxonomy" id="1633631"/>
    <lineage>
        <taxon>Bacteria</taxon>
        <taxon>Pseudomonadati</taxon>
        <taxon>Candidatus Kryptoniota</taxon>
        <taxon>Candidatus Kryptonium</taxon>
    </lineage>
</organism>
<dbReference type="EMBL" id="FAOP01000005">
    <property type="protein sequence ID" value="CUU05087.1"/>
    <property type="molecule type" value="Genomic_DNA"/>
</dbReference>
<evidence type="ECO:0000313" key="7">
    <source>
        <dbReference type="Proteomes" id="UP000182011"/>
    </source>
</evidence>
<feature type="domain" description="Glycosyltransferase 2-like" evidence="5">
    <location>
        <begin position="5"/>
        <end position="177"/>
    </location>
</feature>
<feature type="transmembrane region" description="Helical" evidence="4">
    <location>
        <begin position="225"/>
        <end position="242"/>
    </location>
</feature>
<accession>A0A0P1MGT8</accession>
<reference evidence="7" key="1">
    <citation type="submission" date="2015-11" db="EMBL/GenBank/DDBJ databases">
        <authorList>
            <person name="Varghese N."/>
        </authorList>
    </citation>
    <scope>NUCLEOTIDE SEQUENCE [LARGE SCALE GENOMIC DNA]</scope>
</reference>
<proteinExistence type="inferred from homology"/>
<dbReference type="Gene3D" id="3.90.550.10">
    <property type="entry name" value="Spore Coat Polysaccharide Biosynthesis Protein SpsA, Chain A"/>
    <property type="match status" value="1"/>
</dbReference>
<evidence type="ECO:0000256" key="1">
    <source>
        <dbReference type="ARBA" id="ARBA00006739"/>
    </source>
</evidence>
<evidence type="ECO:0000313" key="6">
    <source>
        <dbReference type="EMBL" id="CUU05087.1"/>
    </source>
</evidence>
<dbReference type="GO" id="GO:0004582">
    <property type="term" value="F:dolichyl-phosphate beta-D-mannosyltransferase activity"/>
    <property type="evidence" value="ECO:0007669"/>
    <property type="project" value="InterPro"/>
</dbReference>
<dbReference type="PANTHER" id="PTHR43398">
    <property type="entry name" value="DOLICHOL-PHOSPHATE MANNOSYLTRANSFERASE SUBUNIT 1"/>
    <property type="match status" value="1"/>
</dbReference>
<dbReference type="GO" id="GO:0009247">
    <property type="term" value="P:glycolipid biosynthetic process"/>
    <property type="evidence" value="ECO:0007669"/>
    <property type="project" value="TreeGrafter"/>
</dbReference>
<evidence type="ECO:0000256" key="4">
    <source>
        <dbReference type="SAM" id="Phobius"/>
    </source>
</evidence>
<evidence type="ECO:0000256" key="2">
    <source>
        <dbReference type="ARBA" id="ARBA00022676"/>
    </source>
</evidence>
<gene>
    <name evidence="6" type="ORF">JGI4_01157</name>
</gene>
<keyword evidence="4" id="KW-1133">Transmembrane helix</keyword>
<dbReference type="AlphaFoldDB" id="A0A0P1MPU3"/>
<accession>A0A0P1MAE7</accession>
<dbReference type="GO" id="GO:0016020">
    <property type="term" value="C:membrane"/>
    <property type="evidence" value="ECO:0007669"/>
    <property type="project" value="GOC"/>
</dbReference>
<accession>A0A0N7MNY2</accession>
<dbReference type="RefSeq" id="WP_047133956.1">
    <property type="nucleotide sequence ID" value="NZ_CZVL01000006.1"/>
</dbReference>
<dbReference type="InterPro" id="IPR039528">
    <property type="entry name" value="DPM1-like"/>
</dbReference>